<evidence type="ECO:0000313" key="8">
    <source>
        <dbReference type="Proteomes" id="UP000234275"/>
    </source>
</evidence>
<evidence type="ECO:0000259" key="5">
    <source>
        <dbReference type="PROSITE" id="PS00623"/>
    </source>
</evidence>
<organism evidence="7 8">
    <name type="scientific">Aspergillus steynii IBT 23096</name>
    <dbReference type="NCBI Taxonomy" id="1392250"/>
    <lineage>
        <taxon>Eukaryota</taxon>
        <taxon>Fungi</taxon>
        <taxon>Dikarya</taxon>
        <taxon>Ascomycota</taxon>
        <taxon>Pezizomycotina</taxon>
        <taxon>Eurotiomycetes</taxon>
        <taxon>Eurotiomycetidae</taxon>
        <taxon>Eurotiales</taxon>
        <taxon>Aspergillaceae</taxon>
        <taxon>Aspergillus</taxon>
        <taxon>Aspergillus subgen. Circumdati</taxon>
    </lineage>
</organism>
<dbReference type="OrthoDB" id="269227at2759"/>
<dbReference type="GeneID" id="36554780"/>
<keyword evidence="4" id="KW-0285">Flavoprotein</keyword>
<dbReference type="Gene3D" id="3.30.560.10">
    <property type="entry name" value="Glucose Oxidase, domain 3"/>
    <property type="match status" value="1"/>
</dbReference>
<dbReference type="AlphaFoldDB" id="A0A2I2FWD2"/>
<dbReference type="GO" id="GO:0016614">
    <property type="term" value="F:oxidoreductase activity, acting on CH-OH group of donors"/>
    <property type="evidence" value="ECO:0007669"/>
    <property type="project" value="InterPro"/>
</dbReference>
<accession>A0A2I2FWD2</accession>
<sequence>MGSASQSWDFVVVGGGPAGCALAARLARSSMRPKVLLLEAGKRNDDKDLKVDGQRWNTFMNGDLNWGYKTTPQEQCYGRQIDYSRGKVLGGSSAINFGVYTVGARDDYNQWASAVGDDFFKWERMQPRFKSLESFSGAIAETKNAKYAAPNTFDHGSRGGLKVGYAAEWEQDLPLVMDAFEQAGLPRNPDQNSGNPLGMALVINSSHQGQRVTASDLLLGAPDNLTVMTEAPIQRVILDGKKAVGVESRGKKFFASKEVVLTTGSLDTPKILMHSGIGPAQELQQFQIPVVLDVPALGKGLRDHFFAPLCFQRKPETNDRNAFFGNPAAMDAAMEQWRKDGTGPWAKHSCQIAGGWFKSDRVTSSAEFKALPPAVQDFMKRETVPQYEFLSHFPLHLLDPNFTKDYSYVCLLVFLMNEQSSGEVRLQSSNPDEPLLFDPKVLSHPFDRRACIEIYRQAMEVCNHESFKKDNVSTMIAPASDSDEDILEHWRNTIGSSWHMTGTAKMGKSGDADAVVDTKFRVLGIENLRIGDMSVVPVLTNNHTQATAYVTGVTCADALIADYDLDIQARL</sequence>
<dbReference type="InterPro" id="IPR000172">
    <property type="entry name" value="GMC_OxRdtase_N"/>
</dbReference>
<dbReference type="Proteomes" id="UP000234275">
    <property type="component" value="Unassembled WGS sequence"/>
</dbReference>
<feature type="binding site" evidence="3">
    <location>
        <begin position="498"/>
        <end position="499"/>
    </location>
    <ligand>
        <name>FAD</name>
        <dbReference type="ChEBI" id="CHEBI:57692"/>
    </ligand>
</feature>
<dbReference type="InterPro" id="IPR036188">
    <property type="entry name" value="FAD/NAD-bd_sf"/>
</dbReference>
<feature type="active site" description="Proton acceptor" evidence="2">
    <location>
        <position position="543"/>
    </location>
</feature>
<dbReference type="RefSeq" id="XP_024700219.1">
    <property type="nucleotide sequence ID" value="XM_024847081.1"/>
</dbReference>
<keyword evidence="3 4" id="KW-0274">FAD</keyword>
<dbReference type="InterPro" id="IPR007867">
    <property type="entry name" value="GMC_OxRtase_C"/>
</dbReference>
<evidence type="ECO:0000256" key="1">
    <source>
        <dbReference type="ARBA" id="ARBA00010790"/>
    </source>
</evidence>
<dbReference type="STRING" id="1392250.A0A2I2FWD2"/>
<dbReference type="GO" id="GO:0050660">
    <property type="term" value="F:flavin adenine dinucleotide binding"/>
    <property type="evidence" value="ECO:0007669"/>
    <property type="project" value="InterPro"/>
</dbReference>
<feature type="active site" description="Proton donor" evidence="2">
    <location>
        <position position="499"/>
    </location>
</feature>
<dbReference type="Gene3D" id="3.50.50.60">
    <property type="entry name" value="FAD/NAD(P)-binding domain"/>
    <property type="match status" value="1"/>
</dbReference>
<protein>
    <submittedName>
        <fullName evidence="7">Oxidoreductase</fullName>
    </submittedName>
</protein>
<name>A0A2I2FWD2_9EURO</name>
<dbReference type="Pfam" id="PF05199">
    <property type="entry name" value="GMC_oxred_C"/>
    <property type="match status" value="1"/>
</dbReference>
<comment type="similarity">
    <text evidence="1 4">Belongs to the GMC oxidoreductase family.</text>
</comment>
<dbReference type="PANTHER" id="PTHR11552">
    <property type="entry name" value="GLUCOSE-METHANOL-CHOLINE GMC OXIDOREDUCTASE"/>
    <property type="match status" value="1"/>
</dbReference>
<feature type="binding site" evidence="3">
    <location>
        <position position="88"/>
    </location>
    <ligand>
        <name>FAD</name>
        <dbReference type="ChEBI" id="CHEBI:57692"/>
    </ligand>
</feature>
<keyword evidence="8" id="KW-1185">Reference proteome</keyword>
<proteinExistence type="inferred from homology"/>
<feature type="domain" description="Glucose-methanol-choline oxidoreductase N-terminal" evidence="6">
    <location>
        <begin position="264"/>
        <end position="278"/>
    </location>
</feature>
<comment type="caution">
    <text evidence="7">The sequence shown here is derived from an EMBL/GenBank/DDBJ whole genome shotgun (WGS) entry which is preliminary data.</text>
</comment>
<dbReference type="VEuPathDB" id="FungiDB:P170DRAFT_415778"/>
<evidence type="ECO:0000256" key="2">
    <source>
        <dbReference type="PIRSR" id="PIRSR000137-1"/>
    </source>
</evidence>
<dbReference type="PANTHER" id="PTHR11552:SF134">
    <property type="entry name" value="GLUCOSE-METHANOL-CHOLINE OXIDOREDUCTASE N-TERMINAL DOMAIN-CONTAINING PROTEIN"/>
    <property type="match status" value="1"/>
</dbReference>
<dbReference type="InterPro" id="IPR012132">
    <property type="entry name" value="GMC_OxRdtase"/>
</dbReference>
<comment type="cofactor">
    <cofactor evidence="3">
        <name>FAD</name>
        <dbReference type="ChEBI" id="CHEBI:57692"/>
    </cofactor>
</comment>
<evidence type="ECO:0000313" key="7">
    <source>
        <dbReference type="EMBL" id="PLB44917.1"/>
    </source>
</evidence>
<dbReference type="PROSITE" id="PS00624">
    <property type="entry name" value="GMC_OXRED_2"/>
    <property type="match status" value="1"/>
</dbReference>
<evidence type="ECO:0000256" key="3">
    <source>
        <dbReference type="PIRSR" id="PIRSR000137-2"/>
    </source>
</evidence>
<reference evidence="7 8" key="1">
    <citation type="submission" date="2016-12" db="EMBL/GenBank/DDBJ databases">
        <title>The genomes of Aspergillus section Nigri reveals drivers in fungal speciation.</title>
        <authorList>
            <consortium name="DOE Joint Genome Institute"/>
            <person name="Vesth T.C."/>
            <person name="Nybo J."/>
            <person name="Theobald S."/>
            <person name="Brandl J."/>
            <person name="Frisvad J.C."/>
            <person name="Nielsen K.F."/>
            <person name="Lyhne E.K."/>
            <person name="Kogle M.E."/>
            <person name="Kuo A."/>
            <person name="Riley R."/>
            <person name="Clum A."/>
            <person name="Nolan M."/>
            <person name="Lipzen A."/>
            <person name="Salamov A."/>
            <person name="Henrissat B."/>
            <person name="Wiebenga A."/>
            <person name="De Vries R.P."/>
            <person name="Grigoriev I.V."/>
            <person name="Mortensen U.H."/>
            <person name="Andersen M.R."/>
            <person name="Baker S.E."/>
        </authorList>
    </citation>
    <scope>NUCLEOTIDE SEQUENCE [LARGE SCALE GENOMIC DNA]</scope>
    <source>
        <strain evidence="7 8">IBT 23096</strain>
    </source>
</reference>
<dbReference type="Pfam" id="PF00732">
    <property type="entry name" value="GMC_oxred_N"/>
    <property type="match status" value="1"/>
</dbReference>
<dbReference type="SUPFAM" id="SSF51905">
    <property type="entry name" value="FAD/NAD(P)-binding domain"/>
    <property type="match status" value="1"/>
</dbReference>
<dbReference type="PROSITE" id="PS00623">
    <property type="entry name" value="GMC_OXRED_1"/>
    <property type="match status" value="1"/>
</dbReference>
<evidence type="ECO:0000256" key="4">
    <source>
        <dbReference type="RuleBase" id="RU003968"/>
    </source>
</evidence>
<feature type="domain" description="Glucose-methanol-choline oxidoreductase N-terminal" evidence="5">
    <location>
        <begin position="86"/>
        <end position="109"/>
    </location>
</feature>
<gene>
    <name evidence="7" type="ORF">P170DRAFT_415778</name>
</gene>
<dbReference type="EMBL" id="MSFO01000008">
    <property type="protein sequence ID" value="PLB44917.1"/>
    <property type="molecule type" value="Genomic_DNA"/>
</dbReference>
<feature type="binding site" evidence="3">
    <location>
        <begin position="96"/>
        <end position="99"/>
    </location>
    <ligand>
        <name>FAD</name>
        <dbReference type="ChEBI" id="CHEBI:57692"/>
    </ligand>
</feature>
<dbReference type="PIRSF" id="PIRSF000137">
    <property type="entry name" value="Alcohol_oxidase"/>
    <property type="match status" value="1"/>
</dbReference>
<dbReference type="SUPFAM" id="SSF54373">
    <property type="entry name" value="FAD-linked reductases, C-terminal domain"/>
    <property type="match status" value="1"/>
</dbReference>
<evidence type="ECO:0000259" key="6">
    <source>
        <dbReference type="PROSITE" id="PS00624"/>
    </source>
</evidence>